<evidence type="ECO:0000313" key="3">
    <source>
        <dbReference type="Proteomes" id="UP001630127"/>
    </source>
</evidence>
<reference evidence="2 3" key="1">
    <citation type="submission" date="2024-11" db="EMBL/GenBank/DDBJ databases">
        <title>A near-complete genome assembly of Cinchona calisaya.</title>
        <authorList>
            <person name="Lian D.C."/>
            <person name="Zhao X.W."/>
            <person name="Wei L."/>
        </authorList>
    </citation>
    <scope>NUCLEOTIDE SEQUENCE [LARGE SCALE GENOMIC DNA]</scope>
    <source>
        <tissue evidence="2">Nenye</tissue>
    </source>
</reference>
<proteinExistence type="predicted"/>
<accession>A0ABD2ZV35</accession>
<sequence>MMKQQQRRITIMKQEAILNSRLKRKNLNGPAKEWNEYLPNEEDLQIQGGADSGIPWEDLMEFNPEIEFRKPKFDSVVGQKFRNFRIFREVLYEWNIREGDVVKPTKNESKMLTAKCTKGCSWRIHAFEVQEGTTFQIKTLSGTHTCGREYNNKHTTSRYLAKKYLDKLRDEPDIGNILFFRDVKKGFNG</sequence>
<evidence type="ECO:0000259" key="1">
    <source>
        <dbReference type="Pfam" id="PF03108"/>
    </source>
</evidence>
<organism evidence="2 3">
    <name type="scientific">Cinchona calisaya</name>
    <dbReference type="NCBI Taxonomy" id="153742"/>
    <lineage>
        <taxon>Eukaryota</taxon>
        <taxon>Viridiplantae</taxon>
        <taxon>Streptophyta</taxon>
        <taxon>Embryophyta</taxon>
        <taxon>Tracheophyta</taxon>
        <taxon>Spermatophyta</taxon>
        <taxon>Magnoliopsida</taxon>
        <taxon>eudicotyledons</taxon>
        <taxon>Gunneridae</taxon>
        <taxon>Pentapetalae</taxon>
        <taxon>asterids</taxon>
        <taxon>lamiids</taxon>
        <taxon>Gentianales</taxon>
        <taxon>Rubiaceae</taxon>
        <taxon>Cinchonoideae</taxon>
        <taxon>Cinchoneae</taxon>
        <taxon>Cinchona</taxon>
    </lineage>
</organism>
<dbReference type="Pfam" id="PF03108">
    <property type="entry name" value="DBD_Tnp_Mut"/>
    <property type="match status" value="1"/>
</dbReference>
<dbReference type="EMBL" id="JBJUIK010000007">
    <property type="protein sequence ID" value="KAL3523281.1"/>
    <property type="molecule type" value="Genomic_DNA"/>
</dbReference>
<dbReference type="AlphaFoldDB" id="A0ABD2ZV35"/>
<dbReference type="PANTHER" id="PTHR31973:SF199">
    <property type="entry name" value="SWIM-TYPE DOMAIN-CONTAINING PROTEIN"/>
    <property type="match status" value="1"/>
</dbReference>
<evidence type="ECO:0000313" key="2">
    <source>
        <dbReference type="EMBL" id="KAL3523281.1"/>
    </source>
</evidence>
<gene>
    <name evidence="2" type="ORF">ACH5RR_016115</name>
</gene>
<dbReference type="InterPro" id="IPR004332">
    <property type="entry name" value="Transposase_MuDR"/>
</dbReference>
<dbReference type="PANTHER" id="PTHR31973">
    <property type="entry name" value="POLYPROTEIN, PUTATIVE-RELATED"/>
    <property type="match status" value="1"/>
</dbReference>
<protein>
    <recommendedName>
        <fullName evidence="1">Transposase MuDR plant domain-containing protein</fullName>
    </recommendedName>
</protein>
<feature type="domain" description="Transposase MuDR plant" evidence="1">
    <location>
        <begin position="75"/>
        <end position="137"/>
    </location>
</feature>
<comment type="caution">
    <text evidence="2">The sequence shown here is derived from an EMBL/GenBank/DDBJ whole genome shotgun (WGS) entry which is preliminary data.</text>
</comment>
<name>A0ABD2ZV35_9GENT</name>
<dbReference type="Proteomes" id="UP001630127">
    <property type="component" value="Unassembled WGS sequence"/>
</dbReference>
<keyword evidence="3" id="KW-1185">Reference proteome</keyword>